<feature type="transmembrane region" description="Helical" evidence="1">
    <location>
        <begin position="18"/>
        <end position="39"/>
    </location>
</feature>
<evidence type="ECO:0000313" key="3">
    <source>
        <dbReference type="Proteomes" id="UP001597188"/>
    </source>
</evidence>
<evidence type="ECO:0000256" key="1">
    <source>
        <dbReference type="SAM" id="Phobius"/>
    </source>
</evidence>
<feature type="transmembrane region" description="Helical" evidence="1">
    <location>
        <begin position="51"/>
        <end position="71"/>
    </location>
</feature>
<accession>A0ABW4C2L2</accession>
<name>A0ABW4C2L2_9LACO</name>
<keyword evidence="1" id="KW-1133">Transmembrane helix</keyword>
<keyword evidence="3" id="KW-1185">Reference proteome</keyword>
<sequence length="331" mass="38249">MLLAISGAIFLGWFCSRFFGAIGYWAGPLFLAIMALQAVGRMLRLFWQWQLTIWGLSITGTMIVVIIVVLAKTHDRWGAKCAICGQVLHIGQTLYLKDGHICAICAGKVGLKPDSIGNKAASILTVDHVKASQQAGRTIDATEFWQHHQTRIKEREEARTAEYHQLKTYFKQHHTARYGSLYFDDQSKRLFFDETLKNIIYKYVYRVYDYRDLIDYQVKQHNVDIIEHTKVVGAFVNGGYYPGYENDSVTPTVSEYKVVLYFSQEREETITLVDGRLKKDSLRWAWAQRRMKKLCASFDHVIDIANHDLAAENAKHTHYYHKNFKMTSRPH</sequence>
<gene>
    <name evidence="2" type="ORF">ACFQ5L_08135</name>
</gene>
<dbReference type="Proteomes" id="UP001597188">
    <property type="component" value="Unassembled WGS sequence"/>
</dbReference>
<proteinExistence type="predicted"/>
<comment type="caution">
    <text evidence="2">The sequence shown here is derived from an EMBL/GenBank/DDBJ whole genome shotgun (WGS) entry which is preliminary data.</text>
</comment>
<dbReference type="EMBL" id="JBHTOJ010000017">
    <property type="protein sequence ID" value="MFD1420922.1"/>
    <property type="molecule type" value="Genomic_DNA"/>
</dbReference>
<organism evidence="2 3">
    <name type="scientific">Lactiplantibacillus songbeiensis</name>
    <dbReference type="NCBI Taxonomy" id="2559920"/>
    <lineage>
        <taxon>Bacteria</taxon>
        <taxon>Bacillati</taxon>
        <taxon>Bacillota</taxon>
        <taxon>Bacilli</taxon>
        <taxon>Lactobacillales</taxon>
        <taxon>Lactobacillaceae</taxon>
        <taxon>Lactiplantibacillus</taxon>
    </lineage>
</organism>
<evidence type="ECO:0000313" key="2">
    <source>
        <dbReference type="EMBL" id="MFD1420922.1"/>
    </source>
</evidence>
<dbReference type="RefSeq" id="WP_137635428.1">
    <property type="nucleotide sequence ID" value="NZ_BJDL01000021.1"/>
</dbReference>
<keyword evidence="1" id="KW-0812">Transmembrane</keyword>
<protein>
    <submittedName>
        <fullName evidence="2">Uncharacterized protein</fullName>
    </submittedName>
</protein>
<reference evidence="3" key="1">
    <citation type="journal article" date="2019" name="Int. J. Syst. Evol. Microbiol.">
        <title>The Global Catalogue of Microorganisms (GCM) 10K type strain sequencing project: providing services to taxonomists for standard genome sequencing and annotation.</title>
        <authorList>
            <consortium name="The Broad Institute Genomics Platform"/>
            <consortium name="The Broad Institute Genome Sequencing Center for Infectious Disease"/>
            <person name="Wu L."/>
            <person name="Ma J."/>
        </authorList>
    </citation>
    <scope>NUCLEOTIDE SEQUENCE [LARGE SCALE GENOMIC DNA]</scope>
    <source>
        <strain evidence="3">CCM 8931</strain>
    </source>
</reference>
<keyword evidence="1" id="KW-0472">Membrane</keyword>